<protein>
    <recommendedName>
        <fullName evidence="2">Autophagy-related protein 13</fullName>
    </recommendedName>
</protein>
<evidence type="ECO:0000256" key="2">
    <source>
        <dbReference type="RuleBase" id="RU361214"/>
    </source>
</evidence>
<dbReference type="SUPFAM" id="SSF56112">
    <property type="entry name" value="Protein kinase-like (PK-like)"/>
    <property type="match status" value="1"/>
</dbReference>
<keyword evidence="2" id="KW-0072">Autophagy</keyword>
<dbReference type="PANTHER" id="PTHR44329:SF214">
    <property type="entry name" value="PROTEIN KINASE DOMAIN-CONTAINING PROTEIN"/>
    <property type="match status" value="1"/>
</dbReference>
<organism evidence="4 5">
    <name type="scientific">Rhizoctonia solani</name>
    <dbReference type="NCBI Taxonomy" id="456999"/>
    <lineage>
        <taxon>Eukaryota</taxon>
        <taxon>Fungi</taxon>
        <taxon>Dikarya</taxon>
        <taxon>Basidiomycota</taxon>
        <taxon>Agaricomycotina</taxon>
        <taxon>Agaricomycetes</taxon>
        <taxon>Cantharellales</taxon>
        <taxon>Ceratobasidiaceae</taxon>
        <taxon>Rhizoctonia</taxon>
    </lineage>
</organism>
<dbReference type="Proteomes" id="UP000663888">
    <property type="component" value="Unassembled WGS sequence"/>
</dbReference>
<evidence type="ECO:0000259" key="3">
    <source>
        <dbReference type="PROSITE" id="PS50011"/>
    </source>
</evidence>
<dbReference type="InterPro" id="IPR051681">
    <property type="entry name" value="Ser/Thr_Kinases-Pseudokinases"/>
</dbReference>
<dbReference type="Gene3D" id="1.10.510.10">
    <property type="entry name" value="Transferase(Phosphotransferase) domain 1"/>
    <property type="match status" value="1"/>
</dbReference>
<dbReference type="GO" id="GO:0006914">
    <property type="term" value="P:autophagy"/>
    <property type="evidence" value="ECO:0007669"/>
    <property type="project" value="UniProtKB-KW"/>
</dbReference>
<dbReference type="GO" id="GO:0005524">
    <property type="term" value="F:ATP binding"/>
    <property type="evidence" value="ECO:0007669"/>
    <property type="project" value="InterPro"/>
</dbReference>
<dbReference type="PANTHER" id="PTHR44329">
    <property type="entry name" value="SERINE/THREONINE-PROTEIN KINASE TNNI3K-RELATED"/>
    <property type="match status" value="1"/>
</dbReference>
<dbReference type="GO" id="GO:0004674">
    <property type="term" value="F:protein serine/threonine kinase activity"/>
    <property type="evidence" value="ECO:0007669"/>
    <property type="project" value="TreeGrafter"/>
</dbReference>
<dbReference type="InterPro" id="IPR008271">
    <property type="entry name" value="Ser/Thr_kinase_AS"/>
</dbReference>
<feature type="domain" description="Protein kinase" evidence="3">
    <location>
        <begin position="324"/>
        <end position="609"/>
    </location>
</feature>
<comment type="similarity">
    <text evidence="1 2">Belongs to the ATG13 family. Fungi subfamily.</text>
</comment>
<sequence length="628" mass="70023">MSTRGEQIIYRLFIKVALLINDARESRITQTRGEIDKWFQLEILDDGRLQALALELKGLGNDGPLEMHVRSVLVPDPSSTPQSSVSVFDWEGEKGTEVSPRAHSIELEEWCLSLDRSTTLDQDSASEDPYPGVYKQAIVLMRGLYALLRCVPAWQLYQNLAPDSGTKVEVFASLASGRDAIHEGILDLTRRISPEEPDPISFAFPAIMTPLGAITLRARYRPDVEFKLDAVQRLRSTEFNTPVLGRVKGCQFKPRSRKSDSNTKQAGLAPVPRLSIRNFIPSWVFRSTASSRAPYLTMNSTDLPQSATVAPSFGSLHATTPNVLHDHQNNDYPILGDMYRGCLLNGTPVAIKALRISLDTDTITQKTKHLKHAARELHTWGKCTHPNVLQLHGLAVFRGRIGMISPWMEKGNLPRYLEQTPDVDRCNLCIQICDGLSYMHQIGIIHGDLKGANVLISDDGAPVLTDFGNSLYSEQSMKYTETTSSNPLTIRWSAAELITGLGERSEASDVYALAMTIYVSVYDYYLLVNCDRRALNQEVLAGTLPYDGRREHTIMYLVVIKQEPPERPRSIPTGRVDGDKLWNLLLSCWSSEPKSRPIAQEVKAIMRTIAQADLLPADIPLRGTQLTS</sequence>
<dbReference type="Pfam" id="PF00069">
    <property type="entry name" value="Pkinase"/>
    <property type="match status" value="1"/>
</dbReference>
<name>A0A8H3ARK7_9AGAM</name>
<evidence type="ECO:0000313" key="4">
    <source>
        <dbReference type="EMBL" id="CAE6434985.1"/>
    </source>
</evidence>
<dbReference type="GO" id="GO:1990316">
    <property type="term" value="C:Atg1/ULK1 kinase complex"/>
    <property type="evidence" value="ECO:0007669"/>
    <property type="project" value="InterPro"/>
</dbReference>
<evidence type="ECO:0000313" key="5">
    <source>
        <dbReference type="Proteomes" id="UP000663888"/>
    </source>
</evidence>
<accession>A0A8H3ARK7</accession>
<dbReference type="AlphaFoldDB" id="A0A8H3ARK7"/>
<proteinExistence type="inferred from homology"/>
<dbReference type="Gene3D" id="3.30.900.10">
    <property type="entry name" value="HORMA domain"/>
    <property type="match status" value="1"/>
</dbReference>
<dbReference type="InterPro" id="IPR000719">
    <property type="entry name" value="Prot_kinase_dom"/>
</dbReference>
<dbReference type="InterPro" id="IPR036570">
    <property type="entry name" value="HORMA_dom_sf"/>
</dbReference>
<dbReference type="InterPro" id="IPR018731">
    <property type="entry name" value="Atg13_N"/>
</dbReference>
<comment type="caution">
    <text evidence="4">The sequence shown here is derived from an EMBL/GenBank/DDBJ whole genome shotgun (WGS) entry which is preliminary data.</text>
</comment>
<dbReference type="PROSITE" id="PS00108">
    <property type="entry name" value="PROTEIN_KINASE_ST"/>
    <property type="match status" value="1"/>
</dbReference>
<dbReference type="EMBL" id="CAJMWX010000849">
    <property type="protein sequence ID" value="CAE6434985.1"/>
    <property type="molecule type" value="Genomic_DNA"/>
</dbReference>
<dbReference type="PROSITE" id="PS50011">
    <property type="entry name" value="PROTEIN_KINASE_DOM"/>
    <property type="match status" value="1"/>
</dbReference>
<reference evidence="4" key="1">
    <citation type="submission" date="2021-01" db="EMBL/GenBank/DDBJ databases">
        <authorList>
            <person name="Kaushik A."/>
        </authorList>
    </citation>
    <scope>NUCLEOTIDE SEQUENCE</scope>
    <source>
        <strain evidence="4">AG4-R118</strain>
    </source>
</reference>
<gene>
    <name evidence="4" type="ORF">RDB_LOCUS41040</name>
</gene>
<dbReference type="InterPro" id="IPR011009">
    <property type="entry name" value="Kinase-like_dom_sf"/>
</dbReference>
<dbReference type="Pfam" id="PF10033">
    <property type="entry name" value="ATG13"/>
    <property type="match status" value="1"/>
</dbReference>
<evidence type="ECO:0000256" key="1">
    <source>
        <dbReference type="ARBA" id="ARBA00005246"/>
    </source>
</evidence>
<dbReference type="SMART" id="SM00220">
    <property type="entry name" value="S_TKc"/>
    <property type="match status" value="1"/>
</dbReference>